<accession>A0AAU7X2Q9</accession>
<feature type="transmembrane region" description="Helical" evidence="1">
    <location>
        <begin position="82"/>
        <end position="105"/>
    </location>
</feature>
<keyword evidence="1" id="KW-0812">Transmembrane</keyword>
<organism evidence="2">
    <name type="scientific">Pseudomonas sp. W17</name>
    <dbReference type="NCBI Taxonomy" id="3144407"/>
    <lineage>
        <taxon>Bacteria</taxon>
        <taxon>Pseudomonadati</taxon>
        <taxon>Pseudomonadota</taxon>
        <taxon>Gammaproteobacteria</taxon>
        <taxon>Pseudomonadales</taxon>
        <taxon>Pseudomonadaceae</taxon>
        <taxon>Pseudomonas</taxon>
    </lineage>
</organism>
<name>A0AAU7X2Q9_9PSED</name>
<keyword evidence="1" id="KW-1133">Transmembrane helix</keyword>
<keyword evidence="1" id="KW-0472">Membrane</keyword>
<dbReference type="AlphaFoldDB" id="A0AAU7X2Q9"/>
<evidence type="ECO:0000313" key="2">
    <source>
        <dbReference type="EMBL" id="XBY25720.1"/>
    </source>
</evidence>
<reference evidence="2" key="1">
    <citation type="submission" date="2024-06" db="EMBL/GenBank/DDBJ databases">
        <authorList>
            <person name="Wu L."/>
        </authorList>
    </citation>
    <scope>NUCLEOTIDE SEQUENCE</scope>
    <source>
        <strain evidence="2">W17</strain>
    </source>
</reference>
<protein>
    <submittedName>
        <fullName evidence="2">Uncharacterized protein</fullName>
    </submittedName>
</protein>
<sequence length="111" mass="12025">MTAPECVLGVLGVCRVCFGNSTQVKPFYFKGSSAVCWVCWVSLRGRACVTSFAADLKVKNSSHARTEKPNKPNTLNTKAIRALNLLGFICVGFVLGWVFFVSGMVSRGMGQ</sequence>
<gene>
    <name evidence="2" type="ORF">ABCR88_07770</name>
</gene>
<dbReference type="EMBL" id="CP158490">
    <property type="protein sequence ID" value="XBY25720.1"/>
    <property type="molecule type" value="Genomic_DNA"/>
</dbReference>
<evidence type="ECO:0000256" key="1">
    <source>
        <dbReference type="SAM" id="Phobius"/>
    </source>
</evidence>
<dbReference type="RefSeq" id="WP_350404344.1">
    <property type="nucleotide sequence ID" value="NZ_CP158490.1"/>
</dbReference>
<proteinExistence type="predicted"/>